<dbReference type="SUPFAM" id="SSF47473">
    <property type="entry name" value="EF-hand"/>
    <property type="match status" value="1"/>
</dbReference>
<name>A0A240ULM6_9GAMM</name>
<dbReference type="GO" id="GO:0005509">
    <property type="term" value="F:calcium ion binding"/>
    <property type="evidence" value="ECO:0007669"/>
    <property type="project" value="InterPro"/>
</dbReference>
<feature type="compositionally biased region" description="Low complexity" evidence="1">
    <location>
        <begin position="147"/>
        <end position="163"/>
    </location>
</feature>
<dbReference type="KEGG" id="kma:B9H00_01590"/>
<evidence type="ECO:0000259" key="2">
    <source>
        <dbReference type="PROSITE" id="PS50222"/>
    </source>
</evidence>
<dbReference type="InterPro" id="IPR002048">
    <property type="entry name" value="EF_hand_dom"/>
</dbReference>
<reference evidence="3 4" key="1">
    <citation type="submission" date="2017-05" db="EMBL/GenBank/DDBJ databases">
        <authorList>
            <person name="Song R."/>
            <person name="Chenine A.L."/>
            <person name="Ruprecht R.M."/>
        </authorList>
    </citation>
    <scope>NUCLEOTIDE SEQUENCE [LARGE SCALE GENOMIC DNA]</scope>
    <source>
        <strain evidence="3">SW32</strain>
    </source>
</reference>
<dbReference type="Proteomes" id="UP000194457">
    <property type="component" value="Chromosome"/>
</dbReference>
<accession>A0A240ULM6</accession>
<dbReference type="EMBL" id="CP021358">
    <property type="protein sequence ID" value="ART61920.1"/>
    <property type="molecule type" value="Genomic_DNA"/>
</dbReference>
<organism evidence="3 4">
    <name type="scientific">Kushneria marisflavi</name>
    <dbReference type="NCBI Taxonomy" id="157779"/>
    <lineage>
        <taxon>Bacteria</taxon>
        <taxon>Pseudomonadati</taxon>
        <taxon>Pseudomonadota</taxon>
        <taxon>Gammaproteobacteria</taxon>
        <taxon>Oceanospirillales</taxon>
        <taxon>Halomonadaceae</taxon>
        <taxon>Kushneria</taxon>
    </lineage>
</organism>
<dbReference type="PROSITE" id="PS50222">
    <property type="entry name" value="EF_HAND_2"/>
    <property type="match status" value="1"/>
</dbReference>
<feature type="compositionally biased region" description="Polar residues" evidence="1">
    <location>
        <begin position="180"/>
        <end position="193"/>
    </location>
</feature>
<keyword evidence="4" id="KW-1185">Reference proteome</keyword>
<evidence type="ECO:0000313" key="3">
    <source>
        <dbReference type="EMBL" id="ART61920.1"/>
    </source>
</evidence>
<dbReference type="AlphaFoldDB" id="A0A240ULM6"/>
<evidence type="ECO:0000313" key="4">
    <source>
        <dbReference type="Proteomes" id="UP000194457"/>
    </source>
</evidence>
<evidence type="ECO:0000256" key="1">
    <source>
        <dbReference type="SAM" id="MobiDB-lite"/>
    </source>
</evidence>
<feature type="region of interest" description="Disordered" evidence="1">
    <location>
        <begin position="109"/>
        <end position="193"/>
    </location>
</feature>
<gene>
    <name evidence="3" type="ORF">B9H00_01590</name>
</gene>
<sequence length="193" mass="20477">MIDGAEMLMRSGPMGYHKRLSGFVMMAMLAGCAQHSTQEGDATQAGATSDSVQQADALFDQGNTDPRDGLSALDLEHLGLGDHWNTLDENGDGQISRQEFRKRLSDPALQRQLQASTQGAEAMGSDQIVSSSWRLPPEPASQTWQRSKATATPATMSSSTAAAWGVVPSSEAGDEPVQIEPNTSAETVESVSP</sequence>
<protein>
    <recommendedName>
        <fullName evidence="2">EF-hand domain-containing protein</fullName>
    </recommendedName>
</protein>
<proteinExistence type="predicted"/>
<dbReference type="PROSITE" id="PS00018">
    <property type="entry name" value="EF_HAND_1"/>
    <property type="match status" value="1"/>
</dbReference>
<dbReference type="InterPro" id="IPR011992">
    <property type="entry name" value="EF-hand-dom_pair"/>
</dbReference>
<dbReference type="InterPro" id="IPR018247">
    <property type="entry name" value="EF_Hand_1_Ca_BS"/>
</dbReference>
<feature type="domain" description="EF-hand" evidence="2">
    <location>
        <begin position="84"/>
        <end position="110"/>
    </location>
</feature>